<dbReference type="EMBL" id="AWGB01000040">
    <property type="protein sequence ID" value="ESQ87849.1"/>
    <property type="molecule type" value="Genomic_DNA"/>
</dbReference>
<dbReference type="PANTHER" id="PTHR30055:SF151">
    <property type="entry name" value="TRANSCRIPTIONAL REGULATORY PROTEIN"/>
    <property type="match status" value="1"/>
</dbReference>
<evidence type="ECO:0000256" key="2">
    <source>
        <dbReference type="ARBA" id="ARBA00023125"/>
    </source>
</evidence>
<dbReference type="PROSITE" id="PS50977">
    <property type="entry name" value="HTH_TETR_2"/>
    <property type="match status" value="1"/>
</dbReference>
<dbReference type="GO" id="GO:0003700">
    <property type="term" value="F:DNA-binding transcription factor activity"/>
    <property type="evidence" value="ECO:0007669"/>
    <property type="project" value="TreeGrafter"/>
</dbReference>
<dbReference type="OrthoDB" id="4427109at2"/>
<dbReference type="AlphaFoldDB" id="V4PKR6"/>
<evidence type="ECO:0000256" key="4">
    <source>
        <dbReference type="PROSITE-ProRule" id="PRU00335"/>
    </source>
</evidence>
<sequence length="222" mass="23508">MTKKSERRVDALSKQGIIDAAIGILDSDGEAALTFRALAARLMTGAGAIYWHISDKDELLVAAVAHVVGRALRNVAESNDARGAIRALLLGVFDAIEAHPWVGTQLAREPWQPAMGHVFEGIGSRLAASGVPASRQFEAASALVNYILGAAAHRAAAARALPRGTDRTAFLGSVVARWVGDDIGAYPFVHSVAGQLRDHDDRAQFLGGIDLILAGLDWQIVT</sequence>
<protein>
    <recommendedName>
        <fullName evidence="5">HTH tetR-type domain-containing protein</fullName>
    </recommendedName>
</protein>
<organism evidence="6 7">
    <name type="scientific">Asticcacaulis benevestitus DSM 16100 = ATCC BAA-896</name>
    <dbReference type="NCBI Taxonomy" id="1121022"/>
    <lineage>
        <taxon>Bacteria</taxon>
        <taxon>Pseudomonadati</taxon>
        <taxon>Pseudomonadota</taxon>
        <taxon>Alphaproteobacteria</taxon>
        <taxon>Caulobacterales</taxon>
        <taxon>Caulobacteraceae</taxon>
        <taxon>Asticcacaulis</taxon>
    </lineage>
</organism>
<proteinExistence type="predicted"/>
<keyword evidence="7" id="KW-1185">Reference proteome</keyword>
<feature type="domain" description="HTH tetR-type" evidence="5">
    <location>
        <begin position="11"/>
        <end position="71"/>
    </location>
</feature>
<evidence type="ECO:0000313" key="6">
    <source>
        <dbReference type="EMBL" id="ESQ87849.1"/>
    </source>
</evidence>
<comment type="caution">
    <text evidence="6">The sequence shown here is derived from an EMBL/GenBank/DDBJ whole genome shotgun (WGS) entry which is preliminary data.</text>
</comment>
<dbReference type="Proteomes" id="UP000017837">
    <property type="component" value="Unassembled WGS sequence"/>
</dbReference>
<dbReference type="InterPro" id="IPR050109">
    <property type="entry name" value="HTH-type_TetR-like_transc_reg"/>
</dbReference>
<keyword evidence="1" id="KW-0805">Transcription regulation</keyword>
<dbReference type="InterPro" id="IPR009057">
    <property type="entry name" value="Homeodomain-like_sf"/>
</dbReference>
<name>V4PKR6_9CAUL</name>
<dbReference type="GO" id="GO:0000976">
    <property type="term" value="F:transcription cis-regulatory region binding"/>
    <property type="evidence" value="ECO:0007669"/>
    <property type="project" value="TreeGrafter"/>
</dbReference>
<evidence type="ECO:0000313" key="7">
    <source>
        <dbReference type="Proteomes" id="UP000017837"/>
    </source>
</evidence>
<dbReference type="Pfam" id="PF00440">
    <property type="entry name" value="TetR_N"/>
    <property type="match status" value="1"/>
</dbReference>
<keyword evidence="2 4" id="KW-0238">DNA-binding</keyword>
<dbReference type="STRING" id="1121022.GCA_000376105_01645"/>
<dbReference type="SUPFAM" id="SSF46689">
    <property type="entry name" value="Homeodomain-like"/>
    <property type="match status" value="1"/>
</dbReference>
<dbReference type="eggNOG" id="COG1309">
    <property type="taxonomic scope" value="Bacteria"/>
</dbReference>
<evidence type="ECO:0000256" key="1">
    <source>
        <dbReference type="ARBA" id="ARBA00023015"/>
    </source>
</evidence>
<evidence type="ECO:0000256" key="3">
    <source>
        <dbReference type="ARBA" id="ARBA00023163"/>
    </source>
</evidence>
<dbReference type="Gene3D" id="1.10.357.10">
    <property type="entry name" value="Tetracycline Repressor, domain 2"/>
    <property type="match status" value="1"/>
</dbReference>
<dbReference type="InterPro" id="IPR036271">
    <property type="entry name" value="Tet_transcr_reg_TetR-rel_C_sf"/>
</dbReference>
<dbReference type="RefSeq" id="WP_018081312.1">
    <property type="nucleotide sequence ID" value="NZ_AQWM01000004.1"/>
</dbReference>
<keyword evidence="3" id="KW-0804">Transcription</keyword>
<dbReference type="PANTHER" id="PTHR30055">
    <property type="entry name" value="HTH-TYPE TRANSCRIPTIONAL REGULATOR RUTR"/>
    <property type="match status" value="1"/>
</dbReference>
<evidence type="ECO:0000259" key="5">
    <source>
        <dbReference type="PROSITE" id="PS50977"/>
    </source>
</evidence>
<accession>V4PKR6</accession>
<reference evidence="6 7" key="1">
    <citation type="journal article" date="2014" name="Nature">
        <title>Sequential evolution of bacterial morphology by co-option of a developmental regulator.</title>
        <authorList>
            <person name="Jiang C."/>
            <person name="Brown P.J."/>
            <person name="Ducret A."/>
            <person name="Brun Y.V."/>
        </authorList>
    </citation>
    <scope>NUCLEOTIDE SEQUENCE [LARGE SCALE GENOMIC DNA]</scope>
    <source>
        <strain evidence="6 7">DSM 16100</strain>
    </source>
</reference>
<dbReference type="PATRIC" id="fig|1121022.4.peg.3364"/>
<feature type="DNA-binding region" description="H-T-H motif" evidence="4">
    <location>
        <begin position="34"/>
        <end position="53"/>
    </location>
</feature>
<dbReference type="InterPro" id="IPR001647">
    <property type="entry name" value="HTH_TetR"/>
</dbReference>
<gene>
    <name evidence="6" type="ORF">ABENE_16545</name>
</gene>
<dbReference type="Gene3D" id="1.10.10.60">
    <property type="entry name" value="Homeodomain-like"/>
    <property type="match status" value="1"/>
</dbReference>
<dbReference type="SUPFAM" id="SSF48498">
    <property type="entry name" value="Tetracyclin repressor-like, C-terminal domain"/>
    <property type="match status" value="1"/>
</dbReference>